<evidence type="ECO:0000259" key="7">
    <source>
        <dbReference type="Pfam" id="PF04840"/>
    </source>
</evidence>
<evidence type="ECO:0000256" key="6">
    <source>
        <dbReference type="SAM" id="MobiDB-lite"/>
    </source>
</evidence>
<reference evidence="8 9" key="1">
    <citation type="submission" date="2022-05" db="EMBL/GenBank/DDBJ databases">
        <authorList>
            <consortium name="Genoscope - CEA"/>
            <person name="William W."/>
        </authorList>
    </citation>
    <scope>NUCLEOTIDE SEQUENCE [LARGE SCALE GENOMIC DNA]</scope>
</reference>
<evidence type="ECO:0000256" key="5">
    <source>
        <dbReference type="ARBA" id="ARBA00023329"/>
    </source>
</evidence>
<accession>A0ABN8MNU5</accession>
<keyword evidence="9" id="KW-1185">Reference proteome</keyword>
<comment type="caution">
    <text evidence="8">The sequence shown here is derived from an EMBL/GenBank/DDBJ whole genome shotgun (WGS) entry which is preliminary data.</text>
</comment>
<feature type="domain" description="Vps16 C-terminal" evidence="7">
    <location>
        <begin position="459"/>
        <end position="578"/>
    </location>
</feature>
<organism evidence="8 9">
    <name type="scientific">Porites evermanni</name>
    <dbReference type="NCBI Taxonomy" id="104178"/>
    <lineage>
        <taxon>Eukaryota</taxon>
        <taxon>Metazoa</taxon>
        <taxon>Cnidaria</taxon>
        <taxon>Anthozoa</taxon>
        <taxon>Hexacorallia</taxon>
        <taxon>Scleractinia</taxon>
        <taxon>Fungiina</taxon>
        <taxon>Poritidae</taxon>
        <taxon>Porites</taxon>
    </lineage>
</organism>
<comment type="subcellular location">
    <subcellularLocation>
        <location evidence="2">Cytoplasmic vesicle</location>
    </subcellularLocation>
    <subcellularLocation>
        <location evidence="1">Early endosome</location>
    </subcellularLocation>
    <subcellularLocation>
        <location evidence="3">Late endosome</location>
    </subcellularLocation>
</comment>
<dbReference type="InterPro" id="IPR006925">
    <property type="entry name" value="Vps16_C"/>
</dbReference>
<proteinExistence type="predicted"/>
<feature type="region of interest" description="Disordered" evidence="6">
    <location>
        <begin position="85"/>
        <end position="194"/>
    </location>
</feature>
<feature type="non-terminal residue" evidence="8">
    <location>
        <position position="1"/>
    </location>
</feature>
<keyword evidence="5" id="KW-0968">Cytoplasmic vesicle</keyword>
<feature type="compositionally biased region" description="Polar residues" evidence="6">
    <location>
        <begin position="101"/>
        <end position="146"/>
    </location>
</feature>
<evidence type="ECO:0000256" key="4">
    <source>
        <dbReference type="ARBA" id="ARBA00022753"/>
    </source>
</evidence>
<evidence type="ECO:0000313" key="9">
    <source>
        <dbReference type="Proteomes" id="UP001159427"/>
    </source>
</evidence>
<dbReference type="InterPro" id="IPR040057">
    <property type="entry name" value="Spe-39"/>
</dbReference>
<name>A0ABN8MNU5_9CNID</name>
<gene>
    <name evidence="8" type="ORF">PEVE_00038989</name>
</gene>
<dbReference type="Proteomes" id="UP001159427">
    <property type="component" value="Unassembled WGS sequence"/>
</dbReference>
<dbReference type="PANTHER" id="PTHR13364:SF6">
    <property type="entry name" value="SPERMATOGENESIS-DEFECTIVE PROTEIN 39 HOMOLOG"/>
    <property type="match status" value="1"/>
</dbReference>
<feature type="region of interest" description="Disordered" evidence="6">
    <location>
        <begin position="1"/>
        <end position="61"/>
    </location>
</feature>
<evidence type="ECO:0000256" key="3">
    <source>
        <dbReference type="ARBA" id="ARBA00004603"/>
    </source>
</evidence>
<keyword evidence="4" id="KW-0967">Endosome</keyword>
<feature type="compositionally biased region" description="Low complexity" evidence="6">
    <location>
        <begin position="161"/>
        <end position="189"/>
    </location>
</feature>
<evidence type="ECO:0000256" key="2">
    <source>
        <dbReference type="ARBA" id="ARBA00004541"/>
    </source>
</evidence>
<protein>
    <recommendedName>
        <fullName evidence="7">Vps16 C-terminal domain-containing protein</fullName>
    </recommendedName>
</protein>
<dbReference type="PANTHER" id="PTHR13364">
    <property type="entry name" value="DEFECTIVE SPERMATOGENESIS PROTEIN 39"/>
    <property type="match status" value="1"/>
</dbReference>
<sequence>HPCRWRKVAQEHRSSTMSRGALSFRQLSQREEVLDWEDEEDRKPRRNPFSDEGNFDFGDSGFSWVSKEEVADFMKQSRGLSLSDAAADDDDAELGEAWGGTQFSITSGKPRSDSGAQSARTRPQPSSATSSVNANKLNTAIGSAKTQPKRPPLPASVSRPSANTSTTSMSALSTSSSSSSSTSHVSAAAVRERTAKLPTTRASLQSVSSSISEVISNTPQVSVTEYHKLQAEIQALKRDLQAARKDKTVVPTVQETVKKIILGQPYTLEVYKSLQDKLSLLDSAIKMHDGNAITAAVLSLRKTVRPGILRDELRTRPKAVDHLSKYLKEHYDYTELTELYRSVGEYEKAAMLQFNQAVKSKDPGVRLTKLKYILRHHFEGYPQLGEQTNYLNEYIELLEQQLLIEDADSRAEIARKNQVMVAHPRQASLPLCSLIVTLYYCCRYHFGEPENTFTSPLAIRSKFKLSDKQYEWTALSSRAQLKQWRGLEQMFAVKGFFGSVKMKSVIGFKQVVELLHQHGAPEEVLNTYLKLITDTNERLSLATKLKCHNMAIETLVAMKDRQQLNKYRSNLRGTAPEQAKITEYLNNSTFAVGDDHAKNKGGSNNTSACKGNACPKPLSSRPTSCLYYLLRGASKCGMYRLYDYNGNSYPAYCDLTSEPGTAWTLVMSWSVANRMLYPFRGLPFKYNAPLNENFLNWNVYRLNLVRTESLKTHSTHWRATCNYPTLGVDFRDYLRGNFKDFDIVDFVGAGACKKVDYINIRGYRGFHLTAPFWQVIHKWSLHTDSSLSTSCDFKAARTGAVSSEDNFGHYGVINSKFRCTQGPRSTTQWWFGAHL</sequence>
<dbReference type="EMBL" id="CALNXI010000678">
    <property type="protein sequence ID" value="CAH3032411.1"/>
    <property type="molecule type" value="Genomic_DNA"/>
</dbReference>
<dbReference type="Pfam" id="PF04840">
    <property type="entry name" value="Vps16_C"/>
    <property type="match status" value="1"/>
</dbReference>
<evidence type="ECO:0000313" key="8">
    <source>
        <dbReference type="EMBL" id="CAH3032411.1"/>
    </source>
</evidence>
<evidence type="ECO:0000256" key="1">
    <source>
        <dbReference type="ARBA" id="ARBA00004412"/>
    </source>
</evidence>